<dbReference type="Proteomes" id="UP000533080">
    <property type="component" value="Unassembled WGS sequence"/>
</dbReference>
<dbReference type="InterPro" id="IPR008822">
    <property type="entry name" value="Endonuclease_RusA-like"/>
</dbReference>
<feature type="compositionally biased region" description="Basic and acidic residues" evidence="1">
    <location>
        <begin position="31"/>
        <end position="47"/>
    </location>
</feature>
<sequence>MNSTPQSPSTTPPLAEVRLSLPWPPSGNRYWRSDRGATPHTSDEGKAYKARVKASNVGQRALKGPVVLSATLYPPTRQKSDLGNRLKVLEDALELVAYLNDNQVRRYRDVAFADGAYRKAARVEVVLEGQEWATPAEVEAERVRRVEQARKRRATLARNRAAKKLKGLRVTPAVRRGGVA</sequence>
<feature type="region of interest" description="Disordered" evidence="1">
    <location>
        <begin position="24"/>
        <end position="47"/>
    </location>
</feature>
<dbReference type="AlphaFoldDB" id="A0A7Y4MQ85"/>
<evidence type="ECO:0000313" key="2">
    <source>
        <dbReference type="EMBL" id="NOJ77188.1"/>
    </source>
</evidence>
<gene>
    <name evidence="2" type="ORF">HNV28_02245</name>
</gene>
<dbReference type="InterPro" id="IPR036614">
    <property type="entry name" value="RusA-like_sf"/>
</dbReference>
<dbReference type="GO" id="GO:0006310">
    <property type="term" value="P:DNA recombination"/>
    <property type="evidence" value="ECO:0007669"/>
    <property type="project" value="InterPro"/>
</dbReference>
<organism evidence="2 3">
    <name type="scientific">Myxococcus xanthus</name>
    <dbReference type="NCBI Taxonomy" id="34"/>
    <lineage>
        <taxon>Bacteria</taxon>
        <taxon>Pseudomonadati</taxon>
        <taxon>Myxococcota</taxon>
        <taxon>Myxococcia</taxon>
        <taxon>Myxococcales</taxon>
        <taxon>Cystobacterineae</taxon>
        <taxon>Myxococcaceae</taxon>
        <taxon>Myxococcus</taxon>
    </lineage>
</organism>
<reference evidence="2 3" key="1">
    <citation type="submission" date="2020-05" db="EMBL/GenBank/DDBJ databases">
        <authorList>
            <person name="Whitworth D."/>
        </authorList>
    </citation>
    <scope>NUCLEOTIDE SEQUENCE [LARGE SCALE GENOMIC DNA]</scope>
    <source>
        <strain evidence="2 3">AM005</strain>
    </source>
</reference>
<comment type="caution">
    <text evidence="2">The sequence shown here is derived from an EMBL/GenBank/DDBJ whole genome shotgun (WGS) entry which is preliminary data.</text>
</comment>
<dbReference type="GO" id="GO:0000287">
    <property type="term" value="F:magnesium ion binding"/>
    <property type="evidence" value="ECO:0007669"/>
    <property type="project" value="InterPro"/>
</dbReference>
<dbReference type="EMBL" id="JABFNT010000005">
    <property type="protein sequence ID" value="NOJ77188.1"/>
    <property type="molecule type" value="Genomic_DNA"/>
</dbReference>
<dbReference type="GO" id="GO:0006281">
    <property type="term" value="P:DNA repair"/>
    <property type="evidence" value="ECO:0007669"/>
    <property type="project" value="InterPro"/>
</dbReference>
<protein>
    <submittedName>
        <fullName evidence="2">RusA family crossover junction endodeoxyribonuclease</fullName>
    </submittedName>
</protein>
<dbReference type="SUPFAM" id="SSF103084">
    <property type="entry name" value="Holliday junction resolvase RusA"/>
    <property type="match status" value="1"/>
</dbReference>
<name>A0A7Y4MQ85_MYXXA</name>
<evidence type="ECO:0000313" key="3">
    <source>
        <dbReference type="Proteomes" id="UP000533080"/>
    </source>
</evidence>
<proteinExistence type="predicted"/>
<evidence type="ECO:0000256" key="1">
    <source>
        <dbReference type="SAM" id="MobiDB-lite"/>
    </source>
</evidence>
<accession>A0A7Y4MQ85</accession>
<dbReference type="Pfam" id="PF05866">
    <property type="entry name" value="RusA"/>
    <property type="match status" value="1"/>
</dbReference>
<dbReference type="Gene3D" id="3.30.1330.70">
    <property type="entry name" value="Holliday junction resolvase RusA"/>
    <property type="match status" value="1"/>
</dbReference>
<dbReference type="RefSeq" id="WP_171439702.1">
    <property type="nucleotide sequence ID" value="NZ_JABFNS010000070.1"/>
</dbReference>